<evidence type="ECO:0000313" key="3">
    <source>
        <dbReference type="EMBL" id="CAF4003022.1"/>
    </source>
</evidence>
<comment type="caution">
    <text evidence="2">The sequence shown here is derived from an EMBL/GenBank/DDBJ whole genome shotgun (WGS) entry which is preliminary data.</text>
</comment>
<dbReference type="EMBL" id="CAJNOE010000183">
    <property type="protein sequence ID" value="CAF1021566.1"/>
    <property type="molecule type" value="Genomic_DNA"/>
</dbReference>
<proteinExistence type="predicted"/>
<protein>
    <submittedName>
        <fullName evidence="2">Uncharacterized protein</fullName>
    </submittedName>
</protein>
<feature type="compositionally biased region" description="Polar residues" evidence="1">
    <location>
        <begin position="149"/>
        <end position="181"/>
    </location>
</feature>
<feature type="compositionally biased region" description="Low complexity" evidence="1">
    <location>
        <begin position="124"/>
        <end position="148"/>
    </location>
</feature>
<sequence>MNINLDNRGHGGSRPDAGRKQQQTAASIAKLTQWIDELKWPHQSIQSSYRNNPTALLVIFSIMLEDVDLTQTETHSNRTTPFHKISSKAGRNYTTISPLESVIIILFLSCMYFDMDLNNIGMNTNSDSSRTTSTEPSTSVTPSTRSRVNYSSTSNDSLITNDTRQSSRLSNKSPKNTALTNTDLNIHRTILGGVVNNSPKLNSRRRTSCNNNHRDASASSISFSTTTVNDNSVDFDDNNTNETYDKHLLPSDQSEDDEMLVDNNELVKRKSSGLASRNEVLSYFWPQDNGYKCKLCSNVSFIF</sequence>
<feature type="compositionally biased region" description="Low complexity" evidence="1">
    <location>
        <begin position="217"/>
        <end position="232"/>
    </location>
</feature>
<dbReference type="Proteomes" id="UP000663868">
    <property type="component" value="Unassembled WGS sequence"/>
</dbReference>
<name>A0A814IB84_9BILA</name>
<organism evidence="2 4">
    <name type="scientific">Adineta steineri</name>
    <dbReference type="NCBI Taxonomy" id="433720"/>
    <lineage>
        <taxon>Eukaryota</taxon>
        <taxon>Metazoa</taxon>
        <taxon>Spiralia</taxon>
        <taxon>Gnathifera</taxon>
        <taxon>Rotifera</taxon>
        <taxon>Eurotatoria</taxon>
        <taxon>Bdelloidea</taxon>
        <taxon>Adinetida</taxon>
        <taxon>Adinetidae</taxon>
        <taxon>Adineta</taxon>
    </lineage>
</organism>
<feature type="region of interest" description="Disordered" evidence="1">
    <location>
        <begin position="124"/>
        <end position="181"/>
    </location>
</feature>
<accession>A0A814IB84</accession>
<feature type="region of interest" description="Disordered" evidence="1">
    <location>
        <begin position="1"/>
        <end position="23"/>
    </location>
</feature>
<dbReference type="EMBL" id="CAJOBB010002846">
    <property type="protein sequence ID" value="CAF4003022.1"/>
    <property type="molecule type" value="Genomic_DNA"/>
</dbReference>
<evidence type="ECO:0000313" key="2">
    <source>
        <dbReference type="EMBL" id="CAF1021566.1"/>
    </source>
</evidence>
<evidence type="ECO:0000313" key="4">
    <source>
        <dbReference type="Proteomes" id="UP000663860"/>
    </source>
</evidence>
<reference evidence="2" key="1">
    <citation type="submission" date="2021-02" db="EMBL/GenBank/DDBJ databases">
        <authorList>
            <person name="Nowell W R."/>
        </authorList>
    </citation>
    <scope>NUCLEOTIDE SEQUENCE</scope>
</reference>
<dbReference type="AlphaFoldDB" id="A0A814IB84"/>
<dbReference type="Proteomes" id="UP000663860">
    <property type="component" value="Unassembled WGS sequence"/>
</dbReference>
<gene>
    <name evidence="2" type="ORF">IZO911_LOCUS18752</name>
    <name evidence="3" type="ORF">KXQ929_LOCUS28592</name>
</gene>
<feature type="region of interest" description="Disordered" evidence="1">
    <location>
        <begin position="194"/>
        <end position="256"/>
    </location>
</feature>
<evidence type="ECO:0000256" key="1">
    <source>
        <dbReference type="SAM" id="MobiDB-lite"/>
    </source>
</evidence>